<reference evidence="2" key="1">
    <citation type="submission" date="2015-06" db="EMBL/GenBank/DDBJ databases">
        <title>Expansion of signal transduction pathways in fungi by whole-genome duplication.</title>
        <authorList>
            <consortium name="DOE Joint Genome Institute"/>
            <person name="Corrochano L.M."/>
            <person name="Kuo A."/>
            <person name="Marcet-Houben M."/>
            <person name="Polaino S."/>
            <person name="Salamov A."/>
            <person name="Villalobos J.M."/>
            <person name="Alvarez M.I."/>
            <person name="Avalos J."/>
            <person name="Benito E.P."/>
            <person name="Benoit I."/>
            <person name="Burger G."/>
            <person name="Camino L.P."/>
            <person name="Canovas D."/>
            <person name="Cerda-Olmedo E."/>
            <person name="Cheng J.-F."/>
            <person name="Dominguez A."/>
            <person name="Elias M."/>
            <person name="Eslava A.P."/>
            <person name="Glaser F."/>
            <person name="Grimwood J."/>
            <person name="Gutierrez G."/>
            <person name="Heitman J."/>
            <person name="Henrissat B."/>
            <person name="Iturriaga E.A."/>
            <person name="Lang B.F."/>
            <person name="Lavin J.L."/>
            <person name="Lee S."/>
            <person name="Li W."/>
            <person name="Lindquist E."/>
            <person name="Lopez-Garcia S."/>
            <person name="Luque E.M."/>
            <person name="Marcos A.T."/>
            <person name="Martin J."/>
            <person name="McCluskey K."/>
            <person name="Medina H.R."/>
            <person name="Miralles-Duran A."/>
            <person name="Miyazaki A."/>
            <person name="Munoz-Torres E."/>
            <person name="Oguiza J.A."/>
            <person name="Ohm R."/>
            <person name="Olmedo M."/>
            <person name="Orejas M."/>
            <person name="Ortiz-Castellanos L."/>
            <person name="Pisabarro A.G."/>
            <person name="Rodriguez-Romero J."/>
            <person name="Ruiz-Herrera J."/>
            <person name="Ruiz-Vazquez R."/>
            <person name="Sanz C."/>
            <person name="Schackwitz W."/>
            <person name="Schmutz J."/>
            <person name="Shahriari M."/>
            <person name="Shelest E."/>
            <person name="Silva-Franco F."/>
            <person name="Soanes D."/>
            <person name="Syed K."/>
            <person name="Tagua V.G."/>
            <person name="Talbot N.J."/>
            <person name="Thon M."/>
            <person name="De vries R.P."/>
            <person name="Wiebenga A."/>
            <person name="Yadav J.S."/>
            <person name="Braun E.L."/>
            <person name="Baker S."/>
            <person name="Garre V."/>
            <person name="Horwitz B."/>
            <person name="Torres-Martinez S."/>
            <person name="Idnurm A."/>
            <person name="Herrera-Estrella A."/>
            <person name="Gabaldon T."/>
            <person name="Grigoriev I.V."/>
        </authorList>
    </citation>
    <scope>NUCLEOTIDE SEQUENCE [LARGE SCALE GENOMIC DNA]</scope>
    <source>
        <strain evidence="2">NRRL 1555(-)</strain>
    </source>
</reference>
<dbReference type="GeneID" id="29003264"/>
<dbReference type="InParanoid" id="A0A162WDZ9"/>
<keyword evidence="2" id="KW-1185">Reference proteome</keyword>
<protein>
    <submittedName>
        <fullName evidence="1">Uncharacterized protein</fullName>
    </submittedName>
</protein>
<gene>
    <name evidence="1" type="ORF">PHYBLDRAFT_70891</name>
</gene>
<organism evidence="1 2">
    <name type="scientific">Phycomyces blakesleeanus (strain ATCC 8743b / DSM 1359 / FGSC 10004 / NBRC 33097 / NRRL 1555)</name>
    <dbReference type="NCBI Taxonomy" id="763407"/>
    <lineage>
        <taxon>Eukaryota</taxon>
        <taxon>Fungi</taxon>
        <taxon>Fungi incertae sedis</taxon>
        <taxon>Mucoromycota</taxon>
        <taxon>Mucoromycotina</taxon>
        <taxon>Mucoromycetes</taxon>
        <taxon>Mucorales</taxon>
        <taxon>Phycomycetaceae</taxon>
        <taxon>Phycomyces</taxon>
    </lineage>
</organism>
<accession>A0A162WDZ9</accession>
<sequence length="112" mass="12685">MVVLIAHLSVAVSLIFNDGDGSETWERVAAVLLNTELSPNIRIRAAILTLTKSTYSIFAAVVNLLIQDPLNERHYPVKWHTAKNLCQLKLYTTVSNYSILIQRMHMYKCVLV</sequence>
<dbReference type="EMBL" id="KV441003">
    <property type="protein sequence ID" value="OAD66435.1"/>
    <property type="molecule type" value="Genomic_DNA"/>
</dbReference>
<dbReference type="Proteomes" id="UP000077315">
    <property type="component" value="Unassembled WGS sequence"/>
</dbReference>
<dbReference type="AlphaFoldDB" id="A0A162WDZ9"/>
<dbReference type="RefSeq" id="XP_018284475.1">
    <property type="nucleotide sequence ID" value="XM_018442358.1"/>
</dbReference>
<evidence type="ECO:0000313" key="1">
    <source>
        <dbReference type="EMBL" id="OAD66435.1"/>
    </source>
</evidence>
<proteinExistence type="predicted"/>
<evidence type="ECO:0000313" key="2">
    <source>
        <dbReference type="Proteomes" id="UP000077315"/>
    </source>
</evidence>
<name>A0A162WDZ9_PHYB8</name>
<dbReference type="VEuPathDB" id="FungiDB:PHYBLDRAFT_70891"/>